<comment type="caution">
    <text evidence="1">The sequence shown here is derived from an EMBL/GenBank/DDBJ whole genome shotgun (WGS) entry which is preliminary data.</text>
</comment>
<evidence type="ECO:0000313" key="1">
    <source>
        <dbReference type="EMBL" id="PJY74622.1"/>
    </source>
</evidence>
<organism evidence="1 2">
    <name type="scientific">Bacteroides fragilis</name>
    <dbReference type="NCBI Taxonomy" id="817"/>
    <lineage>
        <taxon>Bacteria</taxon>
        <taxon>Pseudomonadati</taxon>
        <taxon>Bacteroidota</taxon>
        <taxon>Bacteroidia</taxon>
        <taxon>Bacteroidales</taxon>
        <taxon>Bacteroidaceae</taxon>
        <taxon>Bacteroides</taxon>
    </lineage>
</organism>
<accession>A0A2M9V7H6</accession>
<dbReference type="EMBL" id="PDCW01000013">
    <property type="protein sequence ID" value="PJY74622.1"/>
    <property type="molecule type" value="Genomic_DNA"/>
</dbReference>
<gene>
    <name evidence="1" type="ORF">CQW34_02191</name>
</gene>
<protein>
    <submittedName>
        <fullName evidence="1">Uncharacterized protein</fullName>
    </submittedName>
</protein>
<evidence type="ECO:0000313" key="2">
    <source>
        <dbReference type="Proteomes" id="UP000231846"/>
    </source>
</evidence>
<name>A0A2M9V7H6_BACFG</name>
<reference evidence="1 2" key="1">
    <citation type="journal article" date="2017" name="MBio">
        <title>Gut Symbiont Bacteroides fragilis Secretes a Eukaryotic-Like Ubiquitin Protein That Mediates Intraspecies Antagonism.</title>
        <authorList>
            <person name="Chatzidaki-Livanis M."/>
            <person name="Coyne M.J."/>
            <person name="Roelofs K.G."/>
            <person name="Gentyala R.R."/>
            <person name="Caldwell J.M."/>
            <person name="Comstock L.E."/>
        </authorList>
    </citation>
    <scope>NUCLEOTIDE SEQUENCE [LARGE SCALE GENOMIC DNA]</scope>
    <source>
        <strain evidence="1 2">12905</strain>
    </source>
</reference>
<proteinExistence type="predicted"/>
<dbReference type="AlphaFoldDB" id="A0A2M9V7H6"/>
<dbReference type="Proteomes" id="UP000231846">
    <property type="component" value="Unassembled WGS sequence"/>
</dbReference>
<sequence length="98" mass="10822">MILYVLLNLATEIIDSAEIGCTITGQPHDVNILLQGLLGFAAGIDIVQISIKQDLEYHTGMIAVGASSIISREQVTNIQSIYNVTYNTNKMVGRYFFR</sequence>